<evidence type="ECO:0000259" key="3">
    <source>
        <dbReference type="Pfam" id="PF00210"/>
    </source>
</evidence>
<dbReference type="PANTHER" id="PTHR42932">
    <property type="entry name" value="GENERAL STRESS PROTEIN 20U"/>
    <property type="match status" value="1"/>
</dbReference>
<dbReference type="CDD" id="cd01043">
    <property type="entry name" value="DPS"/>
    <property type="match status" value="1"/>
</dbReference>
<dbReference type="AlphaFoldDB" id="A0A4Q8QG90"/>
<evidence type="ECO:0000256" key="2">
    <source>
        <dbReference type="RuleBase" id="RU003875"/>
    </source>
</evidence>
<accession>A0A4Q8QG90</accession>
<protein>
    <submittedName>
        <fullName evidence="4">DNA starvation/stationary phase protection protein</fullName>
    </submittedName>
</protein>
<dbReference type="EMBL" id="SGIU01000001">
    <property type="protein sequence ID" value="TAI49491.1"/>
    <property type="molecule type" value="Genomic_DNA"/>
</dbReference>
<name>A0A4Q8QG90_9FLAO</name>
<dbReference type="RefSeq" id="WP_130611480.1">
    <property type="nucleotide sequence ID" value="NZ_SGIU01000001.1"/>
</dbReference>
<evidence type="ECO:0000313" key="5">
    <source>
        <dbReference type="Proteomes" id="UP000291981"/>
    </source>
</evidence>
<dbReference type="SUPFAM" id="SSF47240">
    <property type="entry name" value="Ferritin-like"/>
    <property type="match status" value="1"/>
</dbReference>
<dbReference type="GO" id="GO:0016722">
    <property type="term" value="F:oxidoreductase activity, acting on metal ions"/>
    <property type="evidence" value="ECO:0007669"/>
    <property type="project" value="InterPro"/>
</dbReference>
<gene>
    <name evidence="4" type="ORF">EW142_06735</name>
</gene>
<dbReference type="PROSITE" id="PS00819">
    <property type="entry name" value="DPS_2"/>
    <property type="match status" value="1"/>
</dbReference>
<dbReference type="InterPro" id="IPR002177">
    <property type="entry name" value="DPS_DNA-bd"/>
</dbReference>
<dbReference type="InterPro" id="IPR023188">
    <property type="entry name" value="DPS_DNA-bd_CS"/>
</dbReference>
<dbReference type="Proteomes" id="UP000291981">
    <property type="component" value="Unassembled WGS sequence"/>
</dbReference>
<dbReference type="PIRSF" id="PIRSF005900">
    <property type="entry name" value="Dps"/>
    <property type="match status" value="1"/>
</dbReference>
<dbReference type="InterPro" id="IPR009078">
    <property type="entry name" value="Ferritin-like_SF"/>
</dbReference>
<organism evidence="4 5">
    <name type="scientific">Flagellimonas allohymeniacidonis</name>
    <dbReference type="NCBI Taxonomy" id="2517819"/>
    <lineage>
        <taxon>Bacteria</taxon>
        <taxon>Pseudomonadati</taxon>
        <taxon>Bacteroidota</taxon>
        <taxon>Flavobacteriia</taxon>
        <taxon>Flavobacteriales</taxon>
        <taxon>Flavobacteriaceae</taxon>
        <taxon>Flagellimonas</taxon>
    </lineage>
</organism>
<comment type="similarity">
    <text evidence="1 2">Belongs to the Dps family.</text>
</comment>
<dbReference type="PRINTS" id="PR01346">
    <property type="entry name" value="HELNAPAPROT"/>
</dbReference>
<dbReference type="GO" id="GO:0008199">
    <property type="term" value="F:ferric iron binding"/>
    <property type="evidence" value="ECO:0007669"/>
    <property type="project" value="InterPro"/>
</dbReference>
<reference evidence="4 5" key="1">
    <citation type="submission" date="2019-02" db="EMBL/GenBank/DDBJ databases">
        <title>Draft genome sequence of Muricauda sp. 176CP4-71.</title>
        <authorList>
            <person name="Park J.-S."/>
        </authorList>
    </citation>
    <scope>NUCLEOTIDE SEQUENCE [LARGE SCALE GENOMIC DNA]</scope>
    <source>
        <strain evidence="4 5">176CP4-71</strain>
    </source>
</reference>
<dbReference type="PROSITE" id="PS00818">
    <property type="entry name" value="DPS_1"/>
    <property type="match status" value="1"/>
</dbReference>
<proteinExistence type="inferred from homology"/>
<dbReference type="InterPro" id="IPR012347">
    <property type="entry name" value="Ferritin-like"/>
</dbReference>
<evidence type="ECO:0000313" key="4">
    <source>
        <dbReference type="EMBL" id="TAI49491.1"/>
    </source>
</evidence>
<evidence type="ECO:0000256" key="1">
    <source>
        <dbReference type="ARBA" id="ARBA00009497"/>
    </source>
</evidence>
<keyword evidence="5" id="KW-1185">Reference proteome</keyword>
<dbReference type="OrthoDB" id="9797023at2"/>
<dbReference type="Pfam" id="PF00210">
    <property type="entry name" value="Ferritin"/>
    <property type="match status" value="1"/>
</dbReference>
<dbReference type="InterPro" id="IPR008331">
    <property type="entry name" value="Ferritin_DPS_dom"/>
</dbReference>
<dbReference type="Gene3D" id="1.20.1260.10">
    <property type="match status" value="1"/>
</dbReference>
<feature type="domain" description="Ferritin/DPS" evidence="3">
    <location>
        <begin position="32"/>
        <end position="169"/>
    </location>
</feature>
<comment type="caution">
    <text evidence="4">The sequence shown here is derived from an EMBL/GenBank/DDBJ whole genome shotgun (WGS) entry which is preliminary data.</text>
</comment>
<sequence>MEIIKEQNNIKRNKEFKKLGFTYLETAEIVVNLNTLLANYQVFYNKLRNFHWNIEGPEFFELHEEFENEYNTVKENIDIVAERIRVFGVKPNFTLKKTLELSEIEETEKGFTAIEMVREVLKDFGILHDNMMSAIGASLDTGDIATEQMLTDFLRALEKRNWMFTSYLK</sequence>
<dbReference type="PANTHER" id="PTHR42932:SF1">
    <property type="entry name" value="GENERAL STRESS PROTEIN 20U"/>
    <property type="match status" value="1"/>
</dbReference>